<dbReference type="AlphaFoldDB" id="A0A1A9UT68"/>
<evidence type="ECO:0000313" key="2">
    <source>
        <dbReference type="Proteomes" id="UP000078200"/>
    </source>
</evidence>
<sequence length="173" mass="19637">MSTGSRSVSSIGRLFFNNVHVHVRVRVRVRVIVCCTSTTTTTTTTTTFPVVCSEDIFYMRNLNEFVKKFYAKANVPHKSTCMRACSLPHQHMCVYLLRLLNCIDFVTSLLLVEPINASVCPLKNAWKGGSDQLICVIQADQEYILLTVISDAYLYLERVLSKSDMRFMANIKI</sequence>
<dbReference type="VEuPathDB" id="VectorBase:GAUT014551"/>
<name>A0A1A9UT68_GLOAU</name>
<evidence type="ECO:0000313" key="1">
    <source>
        <dbReference type="EnsemblMetazoa" id="GAUT014551-PA"/>
    </source>
</evidence>
<reference evidence="1" key="1">
    <citation type="submission" date="2020-05" db="UniProtKB">
        <authorList>
            <consortium name="EnsemblMetazoa"/>
        </authorList>
    </citation>
    <scope>IDENTIFICATION</scope>
    <source>
        <strain evidence="1">TTRI</strain>
    </source>
</reference>
<dbReference type="EnsemblMetazoa" id="GAUT014551-RA">
    <property type="protein sequence ID" value="GAUT014551-PA"/>
    <property type="gene ID" value="GAUT014551"/>
</dbReference>
<dbReference type="Proteomes" id="UP000078200">
    <property type="component" value="Unassembled WGS sequence"/>
</dbReference>
<accession>A0A1A9UT68</accession>
<organism evidence="1 2">
    <name type="scientific">Glossina austeni</name>
    <name type="common">Savannah tsetse fly</name>
    <dbReference type="NCBI Taxonomy" id="7395"/>
    <lineage>
        <taxon>Eukaryota</taxon>
        <taxon>Metazoa</taxon>
        <taxon>Ecdysozoa</taxon>
        <taxon>Arthropoda</taxon>
        <taxon>Hexapoda</taxon>
        <taxon>Insecta</taxon>
        <taxon>Pterygota</taxon>
        <taxon>Neoptera</taxon>
        <taxon>Endopterygota</taxon>
        <taxon>Diptera</taxon>
        <taxon>Brachycera</taxon>
        <taxon>Muscomorpha</taxon>
        <taxon>Hippoboscoidea</taxon>
        <taxon>Glossinidae</taxon>
        <taxon>Glossina</taxon>
    </lineage>
</organism>
<proteinExistence type="predicted"/>
<keyword evidence="2" id="KW-1185">Reference proteome</keyword>
<protein>
    <submittedName>
        <fullName evidence="1">Uncharacterized protein</fullName>
    </submittedName>
</protein>